<keyword evidence="3 7" id="KW-0863">Zinc-finger</keyword>
<keyword evidence="4" id="KW-0862">Zinc</keyword>
<dbReference type="CDD" id="cd09577">
    <property type="entry name" value="SAM_Ph1_2_3"/>
    <property type="match status" value="1"/>
</dbReference>
<dbReference type="GO" id="GO:0042393">
    <property type="term" value="F:histone binding"/>
    <property type="evidence" value="ECO:0007669"/>
    <property type="project" value="TreeGrafter"/>
</dbReference>
<evidence type="ECO:0000313" key="11">
    <source>
        <dbReference type="Proteomes" id="UP000028990"/>
    </source>
</evidence>
<dbReference type="AlphaFoldDB" id="A0A091DLL3"/>
<dbReference type="GO" id="GO:0045892">
    <property type="term" value="P:negative regulation of DNA-templated transcription"/>
    <property type="evidence" value="ECO:0007669"/>
    <property type="project" value="TreeGrafter"/>
</dbReference>
<keyword evidence="5" id="KW-0238">DNA-binding</keyword>
<name>A0A091DLL3_FUKDA</name>
<evidence type="ECO:0000259" key="9">
    <source>
        <dbReference type="PROSITE" id="PS51024"/>
    </source>
</evidence>
<evidence type="ECO:0000256" key="4">
    <source>
        <dbReference type="ARBA" id="ARBA00022833"/>
    </source>
</evidence>
<dbReference type="PROSITE" id="PS50105">
    <property type="entry name" value="SAM_DOMAIN"/>
    <property type="match status" value="1"/>
</dbReference>
<dbReference type="InterPro" id="IPR012313">
    <property type="entry name" value="Znf_FCS"/>
</dbReference>
<dbReference type="GO" id="GO:0008270">
    <property type="term" value="F:zinc ion binding"/>
    <property type="evidence" value="ECO:0007669"/>
    <property type="project" value="UniProtKB-KW"/>
</dbReference>
<evidence type="ECO:0000256" key="3">
    <source>
        <dbReference type="ARBA" id="ARBA00022771"/>
    </source>
</evidence>
<dbReference type="GO" id="GO:0003677">
    <property type="term" value="F:DNA binding"/>
    <property type="evidence" value="ECO:0007669"/>
    <property type="project" value="UniProtKB-KW"/>
</dbReference>
<dbReference type="Pfam" id="PF00536">
    <property type="entry name" value="SAM_1"/>
    <property type="match status" value="1"/>
</dbReference>
<dbReference type="InterPro" id="IPR038603">
    <property type="entry name" value="Znf_FCS_sf"/>
</dbReference>
<evidence type="ECO:0000259" key="8">
    <source>
        <dbReference type="PROSITE" id="PS50105"/>
    </source>
</evidence>
<reference evidence="10 11" key="1">
    <citation type="submission" date="2013-11" db="EMBL/GenBank/DDBJ databases">
        <title>The Damaraland mole rat (Fukomys damarensis) genome and evolution of African mole rats.</title>
        <authorList>
            <person name="Gladyshev V.N."/>
            <person name="Fang X."/>
        </authorList>
    </citation>
    <scope>NUCLEOTIDE SEQUENCE [LARGE SCALE GENOMIC DNA]</scope>
    <source>
        <tissue evidence="10">Liver</tissue>
    </source>
</reference>
<dbReference type="Gene3D" id="1.10.150.50">
    <property type="entry name" value="Transcription Factor, Ets-1"/>
    <property type="match status" value="1"/>
</dbReference>
<feature type="domain" description="SAM" evidence="8">
    <location>
        <begin position="85"/>
        <end position="134"/>
    </location>
</feature>
<protein>
    <submittedName>
        <fullName evidence="10">Polyhomeotic-like protein 2</fullName>
    </submittedName>
</protein>
<dbReference type="PROSITE" id="PS51024">
    <property type="entry name" value="ZF_FCS"/>
    <property type="match status" value="1"/>
</dbReference>
<evidence type="ECO:0000256" key="6">
    <source>
        <dbReference type="ARBA" id="ARBA00023242"/>
    </source>
</evidence>
<evidence type="ECO:0000256" key="2">
    <source>
        <dbReference type="ARBA" id="ARBA00022723"/>
    </source>
</evidence>
<dbReference type="GO" id="GO:0035102">
    <property type="term" value="C:PRC1 complex"/>
    <property type="evidence" value="ECO:0007669"/>
    <property type="project" value="TreeGrafter"/>
</dbReference>
<keyword evidence="2" id="KW-0479">Metal-binding</keyword>
<dbReference type="SUPFAM" id="SSF47769">
    <property type="entry name" value="SAM/Pointed domain"/>
    <property type="match status" value="1"/>
</dbReference>
<dbReference type="Pfam" id="PF21319">
    <property type="entry name" value="zf-FCS_1"/>
    <property type="match status" value="1"/>
</dbReference>
<dbReference type="PANTHER" id="PTHR12247">
    <property type="entry name" value="POLYCOMB GROUP PROTEIN"/>
    <property type="match status" value="1"/>
</dbReference>
<evidence type="ECO:0000313" key="10">
    <source>
        <dbReference type="EMBL" id="KFO23681.1"/>
    </source>
</evidence>
<dbReference type="Gene3D" id="3.30.60.160">
    <property type="match status" value="1"/>
</dbReference>
<dbReference type="GO" id="GO:0003682">
    <property type="term" value="F:chromatin binding"/>
    <property type="evidence" value="ECO:0007669"/>
    <property type="project" value="TreeGrafter"/>
</dbReference>
<evidence type="ECO:0000256" key="7">
    <source>
        <dbReference type="PROSITE-ProRule" id="PRU00367"/>
    </source>
</evidence>
<feature type="domain" description="FCS-type" evidence="9">
    <location>
        <begin position="11"/>
        <end position="45"/>
    </location>
</feature>
<gene>
    <name evidence="10" type="ORF">H920_14885</name>
</gene>
<proteinExistence type="predicted"/>
<evidence type="ECO:0000256" key="5">
    <source>
        <dbReference type="ARBA" id="ARBA00023125"/>
    </source>
</evidence>
<evidence type="ECO:0000256" key="1">
    <source>
        <dbReference type="ARBA" id="ARBA00004123"/>
    </source>
</evidence>
<dbReference type="EMBL" id="KN123755">
    <property type="protein sequence ID" value="KFO23681.1"/>
    <property type="molecule type" value="Genomic_DNA"/>
</dbReference>
<dbReference type="InterPro" id="IPR001660">
    <property type="entry name" value="SAM"/>
</dbReference>
<organism evidence="10 11">
    <name type="scientific">Fukomys damarensis</name>
    <name type="common">Damaraland mole rat</name>
    <name type="synonym">Cryptomys damarensis</name>
    <dbReference type="NCBI Taxonomy" id="885580"/>
    <lineage>
        <taxon>Eukaryota</taxon>
        <taxon>Metazoa</taxon>
        <taxon>Chordata</taxon>
        <taxon>Craniata</taxon>
        <taxon>Vertebrata</taxon>
        <taxon>Euteleostomi</taxon>
        <taxon>Mammalia</taxon>
        <taxon>Eutheria</taxon>
        <taxon>Euarchontoglires</taxon>
        <taxon>Glires</taxon>
        <taxon>Rodentia</taxon>
        <taxon>Hystricomorpha</taxon>
        <taxon>Bathyergidae</taxon>
        <taxon>Fukomys</taxon>
    </lineage>
</organism>
<keyword evidence="11" id="KW-1185">Reference proteome</keyword>
<dbReference type="PANTHER" id="PTHR12247:SF86">
    <property type="entry name" value="POLYHOMEOTIC-LIKE PROTEIN 2"/>
    <property type="match status" value="1"/>
</dbReference>
<accession>A0A091DLL3</accession>
<keyword evidence="6" id="KW-0539">Nucleus</keyword>
<sequence length="163" mass="18656">MEEPYLQESKEEGTALKPKCELCGQVDFAYKFKRSKRFCSMACAKSQLLISHQQQGQWDLELPNMHMRDLVGMGHHFLPSEPTKWNVKDVYEFFSSLPGRQDIAKEFHAQEINGQALLLLMENHLMSAMNIKLGPALKISTCISMLEGSYGWWGSEIWPRASS</sequence>
<comment type="subcellular location">
    <subcellularLocation>
        <location evidence="1">Nucleus</location>
    </subcellularLocation>
</comment>
<dbReference type="SMART" id="SM00454">
    <property type="entry name" value="SAM"/>
    <property type="match status" value="1"/>
</dbReference>
<dbReference type="InterPro" id="IPR013761">
    <property type="entry name" value="SAM/pointed_sf"/>
</dbReference>
<dbReference type="InterPro" id="IPR050548">
    <property type="entry name" value="PcG_chromatin_remod_factors"/>
</dbReference>
<dbReference type="Proteomes" id="UP000028990">
    <property type="component" value="Unassembled WGS sequence"/>
</dbReference>